<dbReference type="Proteomes" id="UP000789901">
    <property type="component" value="Unassembled WGS sequence"/>
</dbReference>
<name>A0ABN7X8V2_GIGMA</name>
<keyword evidence="1" id="KW-0812">Transmembrane</keyword>
<keyword evidence="1" id="KW-1133">Transmembrane helix</keyword>
<keyword evidence="1" id="KW-0472">Membrane</keyword>
<accession>A0ABN7X8V2</accession>
<gene>
    <name evidence="2" type="ORF">GMARGA_LOCUS40492</name>
</gene>
<protein>
    <submittedName>
        <fullName evidence="2">44980_t:CDS:1</fullName>
    </submittedName>
</protein>
<dbReference type="EMBL" id="CAJVQB010103595">
    <property type="protein sequence ID" value="CAG8850971.1"/>
    <property type="molecule type" value="Genomic_DNA"/>
</dbReference>
<proteinExistence type="predicted"/>
<feature type="non-terminal residue" evidence="2">
    <location>
        <position position="1"/>
    </location>
</feature>
<evidence type="ECO:0000313" key="3">
    <source>
        <dbReference type="Proteomes" id="UP000789901"/>
    </source>
</evidence>
<evidence type="ECO:0000256" key="1">
    <source>
        <dbReference type="SAM" id="Phobius"/>
    </source>
</evidence>
<organism evidence="2 3">
    <name type="scientific">Gigaspora margarita</name>
    <dbReference type="NCBI Taxonomy" id="4874"/>
    <lineage>
        <taxon>Eukaryota</taxon>
        <taxon>Fungi</taxon>
        <taxon>Fungi incertae sedis</taxon>
        <taxon>Mucoromycota</taxon>
        <taxon>Glomeromycotina</taxon>
        <taxon>Glomeromycetes</taxon>
        <taxon>Diversisporales</taxon>
        <taxon>Gigasporaceae</taxon>
        <taxon>Gigaspora</taxon>
    </lineage>
</organism>
<comment type="caution">
    <text evidence="2">The sequence shown here is derived from an EMBL/GenBank/DDBJ whole genome shotgun (WGS) entry which is preliminary data.</text>
</comment>
<sequence>TINRKKPKDVPVNAFKVNKYALLESEKINKATSMRQIDRWLLLIFVVNVAGINITNEGFYLENKDPLEEISFPEDIHIKQRYRLMELPFVMVIIILLIFVLKMSKMRAGINMIVWEKPIVQKQCL</sequence>
<reference evidence="2 3" key="1">
    <citation type="submission" date="2021-06" db="EMBL/GenBank/DDBJ databases">
        <authorList>
            <person name="Kallberg Y."/>
            <person name="Tangrot J."/>
            <person name="Rosling A."/>
        </authorList>
    </citation>
    <scope>NUCLEOTIDE SEQUENCE [LARGE SCALE GENOMIC DNA]</scope>
    <source>
        <strain evidence="2 3">120-4 pot B 10/14</strain>
    </source>
</reference>
<feature type="transmembrane region" description="Helical" evidence="1">
    <location>
        <begin position="40"/>
        <end position="61"/>
    </location>
</feature>
<feature type="transmembrane region" description="Helical" evidence="1">
    <location>
        <begin position="81"/>
        <end position="101"/>
    </location>
</feature>
<evidence type="ECO:0000313" key="2">
    <source>
        <dbReference type="EMBL" id="CAG8850971.1"/>
    </source>
</evidence>
<keyword evidence="3" id="KW-1185">Reference proteome</keyword>